<comment type="subcellular location">
    <subcellularLocation>
        <location evidence="1">Cell membrane</location>
        <topology evidence="1">Multi-pass membrane protein</topology>
    </subcellularLocation>
</comment>
<dbReference type="GO" id="GO:0016301">
    <property type="term" value="F:kinase activity"/>
    <property type="evidence" value="ECO:0007669"/>
    <property type="project" value="UniProtKB-KW"/>
</dbReference>
<feature type="transmembrane region" description="Helical" evidence="20">
    <location>
        <begin position="123"/>
        <end position="148"/>
    </location>
</feature>
<evidence type="ECO:0000256" key="2">
    <source>
        <dbReference type="ARBA" id="ARBA00005967"/>
    </source>
</evidence>
<feature type="binding site" evidence="17">
    <location>
        <position position="55"/>
    </location>
    <ligand>
        <name>ATP</name>
        <dbReference type="ChEBI" id="CHEBI:30616"/>
    </ligand>
</feature>
<feature type="binding site" evidence="18">
    <location>
        <position position="55"/>
    </location>
    <ligand>
        <name>a divalent metal cation</name>
        <dbReference type="ChEBI" id="CHEBI:60240"/>
    </ligand>
</feature>
<dbReference type="GO" id="GO:0005524">
    <property type="term" value="F:ATP binding"/>
    <property type="evidence" value="ECO:0007669"/>
    <property type="project" value="UniProtKB-KW"/>
</dbReference>
<keyword evidence="6 20" id="KW-0812">Transmembrane</keyword>
<evidence type="ECO:0000256" key="5">
    <source>
        <dbReference type="ARBA" id="ARBA00022679"/>
    </source>
</evidence>
<dbReference type="PROSITE" id="PS01069">
    <property type="entry name" value="DAGK_PROKAR"/>
    <property type="match status" value="1"/>
</dbReference>
<evidence type="ECO:0000256" key="20">
    <source>
        <dbReference type="SAM" id="Phobius"/>
    </source>
</evidence>
<feature type="binding site" evidence="18">
    <location>
        <position position="103"/>
    </location>
    <ligand>
        <name>a divalent metal cation</name>
        <dbReference type="ChEBI" id="CHEBI:60240"/>
    </ligand>
</feature>
<evidence type="ECO:0000256" key="8">
    <source>
        <dbReference type="ARBA" id="ARBA00022777"/>
    </source>
</evidence>
<feature type="binding site" evidence="16">
    <location>
        <position position="96"/>
    </location>
    <ligand>
        <name>substrate</name>
    </ligand>
</feature>
<evidence type="ECO:0000256" key="12">
    <source>
        <dbReference type="ARBA" id="ARBA00023136"/>
    </source>
</evidence>
<keyword evidence="4" id="KW-0444">Lipid biosynthesis</keyword>
<keyword evidence="5" id="KW-0808">Transferase</keyword>
<dbReference type="AlphaFoldDB" id="A0A9D2UV96"/>
<feature type="binding site" evidence="17">
    <location>
        <begin position="121"/>
        <end position="122"/>
    </location>
    <ligand>
        <name>ATP</name>
        <dbReference type="ChEBI" id="CHEBI:30616"/>
    </ligand>
</feature>
<keyword evidence="8 21" id="KW-0418">Kinase</keyword>
<feature type="binding site" evidence="17">
    <location>
        <position position="44"/>
    </location>
    <ligand>
        <name>ATP</name>
        <dbReference type="ChEBI" id="CHEBI:30616"/>
    </ligand>
</feature>
<evidence type="ECO:0000256" key="18">
    <source>
        <dbReference type="PIRSR" id="PIRSR600829-4"/>
    </source>
</evidence>
<evidence type="ECO:0000256" key="13">
    <source>
        <dbReference type="ARBA" id="ARBA00023209"/>
    </source>
</evidence>
<evidence type="ECO:0000256" key="16">
    <source>
        <dbReference type="PIRSR" id="PIRSR600829-2"/>
    </source>
</evidence>
<evidence type="ECO:0000256" key="15">
    <source>
        <dbReference type="PIRSR" id="PIRSR600829-1"/>
    </source>
</evidence>
<feature type="binding site" evidence="17">
    <location>
        <position position="103"/>
    </location>
    <ligand>
        <name>ATP</name>
        <dbReference type="ChEBI" id="CHEBI:30616"/>
    </ligand>
</feature>
<comment type="caution">
    <text evidence="21">The sequence shown here is derived from an EMBL/GenBank/DDBJ whole genome shotgun (WGS) entry which is preliminary data.</text>
</comment>
<keyword evidence="11" id="KW-0443">Lipid metabolism</keyword>
<proteinExistence type="inferred from homology"/>
<evidence type="ECO:0000256" key="19">
    <source>
        <dbReference type="SAM" id="MobiDB-lite"/>
    </source>
</evidence>
<evidence type="ECO:0000256" key="1">
    <source>
        <dbReference type="ARBA" id="ARBA00004651"/>
    </source>
</evidence>
<keyword evidence="7 17" id="KW-0547">Nucleotide-binding</keyword>
<organism evidence="21 22">
    <name type="scientific">Slackia equolifaciens</name>
    <dbReference type="NCBI Taxonomy" id="498718"/>
    <lineage>
        <taxon>Bacteria</taxon>
        <taxon>Bacillati</taxon>
        <taxon>Actinomycetota</taxon>
        <taxon>Coriobacteriia</taxon>
        <taxon>Eggerthellales</taxon>
        <taxon>Eggerthellaceae</taxon>
        <taxon>Slackia</taxon>
    </lineage>
</organism>
<dbReference type="InterPro" id="IPR036945">
    <property type="entry name" value="DAGK_sf"/>
</dbReference>
<dbReference type="PANTHER" id="PTHR34299:SF1">
    <property type="entry name" value="DIACYLGLYCEROL KINASE"/>
    <property type="match status" value="1"/>
</dbReference>
<keyword evidence="18" id="KW-0479">Metal-binding</keyword>
<protein>
    <submittedName>
        <fullName evidence="21">Diacylglycerol kinase family protein</fullName>
    </submittedName>
</protein>
<keyword evidence="3" id="KW-1003">Cell membrane</keyword>
<evidence type="ECO:0000256" key="11">
    <source>
        <dbReference type="ARBA" id="ARBA00023098"/>
    </source>
</evidence>
<evidence type="ECO:0000256" key="6">
    <source>
        <dbReference type="ARBA" id="ARBA00022692"/>
    </source>
</evidence>
<evidence type="ECO:0000313" key="22">
    <source>
        <dbReference type="Proteomes" id="UP000786989"/>
    </source>
</evidence>
<keyword evidence="14" id="KW-1208">Phospholipid metabolism</keyword>
<dbReference type="GO" id="GO:0046872">
    <property type="term" value="F:metal ion binding"/>
    <property type="evidence" value="ECO:0007669"/>
    <property type="project" value="UniProtKB-KW"/>
</dbReference>
<keyword evidence="13" id="KW-0594">Phospholipid biosynthesis</keyword>
<sequence length="154" mass="15690">MSGEPKDTATHRSADMGDAAAEGLRPRTGQDMKSGNSLFKSFGYAAQGVKSASGERNFKVDCVAAVLAFALCALLQVPLWGWAAVAVCIGVQLAMETMNTALEAVVDLASPGLHPLAKRAKDCAAGAALITACASIVVAGIVYIPALLKLAGVS</sequence>
<dbReference type="CDD" id="cd14265">
    <property type="entry name" value="UDPK_IM_like"/>
    <property type="match status" value="1"/>
</dbReference>
<feature type="region of interest" description="Disordered" evidence="19">
    <location>
        <begin position="1"/>
        <end position="32"/>
    </location>
</feature>
<dbReference type="PANTHER" id="PTHR34299">
    <property type="entry name" value="DIACYLGLYCEROL KINASE"/>
    <property type="match status" value="1"/>
</dbReference>
<dbReference type="GO" id="GO:0008654">
    <property type="term" value="P:phospholipid biosynthetic process"/>
    <property type="evidence" value="ECO:0007669"/>
    <property type="project" value="UniProtKB-KW"/>
</dbReference>
<dbReference type="InterPro" id="IPR000829">
    <property type="entry name" value="DAGK"/>
</dbReference>
<evidence type="ECO:0000256" key="9">
    <source>
        <dbReference type="ARBA" id="ARBA00022840"/>
    </source>
</evidence>
<evidence type="ECO:0000256" key="10">
    <source>
        <dbReference type="ARBA" id="ARBA00022989"/>
    </source>
</evidence>
<reference evidence="21" key="1">
    <citation type="journal article" date="2021" name="PeerJ">
        <title>Extensive microbial diversity within the chicken gut microbiome revealed by metagenomics and culture.</title>
        <authorList>
            <person name="Gilroy R."/>
            <person name="Ravi A."/>
            <person name="Getino M."/>
            <person name="Pursley I."/>
            <person name="Horton D.L."/>
            <person name="Alikhan N.F."/>
            <person name="Baker D."/>
            <person name="Gharbi K."/>
            <person name="Hall N."/>
            <person name="Watson M."/>
            <person name="Adriaenssens E.M."/>
            <person name="Foster-Nyarko E."/>
            <person name="Jarju S."/>
            <person name="Secka A."/>
            <person name="Antonio M."/>
            <person name="Oren A."/>
            <person name="Chaudhuri R.R."/>
            <person name="La Ragione R."/>
            <person name="Hildebrand F."/>
            <person name="Pallen M.J."/>
        </authorList>
    </citation>
    <scope>NUCLEOTIDE SEQUENCE</scope>
    <source>
        <strain evidence="21">ChiGjej6B6-11269</strain>
    </source>
</reference>
<name>A0A9D2UV96_9ACTN</name>
<reference evidence="21" key="2">
    <citation type="submission" date="2021-09" db="EMBL/GenBank/DDBJ databases">
        <authorList>
            <person name="Gilroy R."/>
        </authorList>
    </citation>
    <scope>NUCLEOTIDE SEQUENCE</scope>
    <source>
        <strain evidence="21">ChiGjej6B6-11269</strain>
    </source>
</reference>
<gene>
    <name evidence="21" type="ORF">K8U77_00580</name>
</gene>
<comment type="cofactor">
    <cofactor evidence="18">
        <name>Mg(2+)</name>
        <dbReference type="ChEBI" id="CHEBI:18420"/>
    </cofactor>
    <text evidence="18">Mn(2+), Zn(2+), Cd(2+) and Co(2+) support activity to lesser extents.</text>
</comment>
<evidence type="ECO:0000256" key="14">
    <source>
        <dbReference type="ARBA" id="ARBA00023264"/>
    </source>
</evidence>
<evidence type="ECO:0000256" key="7">
    <source>
        <dbReference type="ARBA" id="ARBA00022741"/>
    </source>
</evidence>
<feature type="active site" description="Proton acceptor" evidence="15">
    <location>
        <position position="96"/>
    </location>
</feature>
<evidence type="ECO:0000256" key="4">
    <source>
        <dbReference type="ARBA" id="ARBA00022516"/>
    </source>
</evidence>
<evidence type="ECO:0000256" key="3">
    <source>
        <dbReference type="ARBA" id="ARBA00022475"/>
    </source>
</evidence>
<dbReference type="InterPro" id="IPR033717">
    <property type="entry name" value="UDPK"/>
</dbReference>
<feature type="compositionally biased region" description="Basic and acidic residues" evidence="19">
    <location>
        <begin position="1"/>
        <end position="15"/>
    </location>
</feature>
<dbReference type="EMBL" id="DYWI01000009">
    <property type="protein sequence ID" value="HJF64601.1"/>
    <property type="molecule type" value="Genomic_DNA"/>
</dbReference>
<dbReference type="Pfam" id="PF01219">
    <property type="entry name" value="DAGK_prokar"/>
    <property type="match status" value="1"/>
</dbReference>
<dbReference type="GO" id="GO:0005886">
    <property type="term" value="C:plasma membrane"/>
    <property type="evidence" value="ECO:0007669"/>
    <property type="project" value="UniProtKB-SubCell"/>
</dbReference>
<comment type="similarity">
    <text evidence="2">Belongs to the bacterial diacylglycerol kinase family.</text>
</comment>
<keyword evidence="10 20" id="KW-1133">Transmembrane helix</keyword>
<accession>A0A9D2UV96</accession>
<dbReference type="Gene3D" id="1.10.287.3610">
    <property type="match status" value="1"/>
</dbReference>
<evidence type="ECO:0000313" key="21">
    <source>
        <dbReference type="EMBL" id="HJF64601.1"/>
    </source>
</evidence>
<keyword evidence="9 17" id="KW-0067">ATP-binding</keyword>
<keyword evidence="18" id="KW-0460">Magnesium</keyword>
<dbReference type="Proteomes" id="UP000786989">
    <property type="component" value="Unassembled WGS sequence"/>
</dbReference>
<evidence type="ECO:0000256" key="17">
    <source>
        <dbReference type="PIRSR" id="PIRSR600829-3"/>
    </source>
</evidence>
<keyword evidence="12 20" id="KW-0472">Membrane</keyword>